<protein>
    <submittedName>
        <fullName evidence="1">Uncharacterized protein</fullName>
    </submittedName>
</protein>
<evidence type="ECO:0000313" key="1">
    <source>
        <dbReference type="EMBL" id="QUC17882.1"/>
    </source>
</evidence>
<evidence type="ECO:0000313" key="2">
    <source>
        <dbReference type="Proteomes" id="UP000027002"/>
    </source>
</evidence>
<dbReference type="KEGG" id="uvi:66062901"/>
<gene>
    <name evidence="1" type="ORF">UV8b_02123</name>
</gene>
<dbReference type="EMBL" id="CP072754">
    <property type="protein sequence ID" value="QUC17882.1"/>
    <property type="molecule type" value="Genomic_DNA"/>
</dbReference>
<name>A0A8E5MFJ7_USTVR</name>
<sequence length="99" mass="11027">MEGTFRLGRIGNRSGACPARLPQYCAARQGKELPACLAEVNRGFIFCINQTKVMRDPKYPYPARATPAEALLVSFEGFCQRASCQKLAACLHTRTRFPM</sequence>
<dbReference type="GeneID" id="66062901"/>
<keyword evidence="2" id="KW-1185">Reference proteome</keyword>
<dbReference type="AlphaFoldDB" id="A0A8E5MFJ7"/>
<proteinExistence type="predicted"/>
<reference evidence="1" key="1">
    <citation type="submission" date="2020-03" db="EMBL/GenBank/DDBJ databases">
        <title>A mixture of massive structural variations and highly conserved coding sequences in Ustilaginoidea virens genome.</title>
        <authorList>
            <person name="Zhang K."/>
            <person name="Zhao Z."/>
            <person name="Zhang Z."/>
            <person name="Li Y."/>
            <person name="Hsiang T."/>
            <person name="Sun W."/>
        </authorList>
    </citation>
    <scope>NUCLEOTIDE SEQUENCE</scope>
    <source>
        <strain evidence="1">UV-8b</strain>
    </source>
</reference>
<accession>A0A8E5MFJ7</accession>
<dbReference type="Proteomes" id="UP000027002">
    <property type="component" value="Chromosome 2"/>
</dbReference>
<dbReference type="RefSeq" id="XP_042995555.1">
    <property type="nucleotide sequence ID" value="XM_043139621.1"/>
</dbReference>
<organism evidence="1 2">
    <name type="scientific">Ustilaginoidea virens</name>
    <name type="common">Rice false smut fungus</name>
    <name type="synonym">Villosiclava virens</name>
    <dbReference type="NCBI Taxonomy" id="1159556"/>
    <lineage>
        <taxon>Eukaryota</taxon>
        <taxon>Fungi</taxon>
        <taxon>Dikarya</taxon>
        <taxon>Ascomycota</taxon>
        <taxon>Pezizomycotina</taxon>
        <taxon>Sordariomycetes</taxon>
        <taxon>Hypocreomycetidae</taxon>
        <taxon>Hypocreales</taxon>
        <taxon>Clavicipitaceae</taxon>
        <taxon>Ustilaginoidea</taxon>
    </lineage>
</organism>